<dbReference type="Gene3D" id="1.10.150.240">
    <property type="entry name" value="Putative phosphatase, domain 2"/>
    <property type="match status" value="1"/>
</dbReference>
<accession>A0A0G0H1X5</accession>
<dbReference type="InterPro" id="IPR023198">
    <property type="entry name" value="PGP-like_dom2"/>
</dbReference>
<dbReference type="GO" id="GO:0006281">
    <property type="term" value="P:DNA repair"/>
    <property type="evidence" value="ECO:0007669"/>
    <property type="project" value="TreeGrafter"/>
</dbReference>
<protein>
    <submittedName>
        <fullName evidence="1">HAD superfamily (Subfamily IA) hydrolase, TIGR01548</fullName>
    </submittedName>
</protein>
<name>A0A0G0H1X5_9BACT</name>
<keyword evidence="1" id="KW-0378">Hydrolase</keyword>
<dbReference type="PANTHER" id="PTHR43434">
    <property type="entry name" value="PHOSPHOGLYCOLATE PHOSPHATASE"/>
    <property type="match status" value="1"/>
</dbReference>
<gene>
    <name evidence="1" type="ORF">US54_C0079G0003</name>
</gene>
<proteinExistence type="predicted"/>
<dbReference type="InterPro" id="IPR041492">
    <property type="entry name" value="HAD_2"/>
</dbReference>
<dbReference type="PANTHER" id="PTHR43434:SF1">
    <property type="entry name" value="PHOSPHOGLYCOLATE PHOSPHATASE"/>
    <property type="match status" value="1"/>
</dbReference>
<dbReference type="InterPro" id="IPR036412">
    <property type="entry name" value="HAD-like_sf"/>
</dbReference>
<evidence type="ECO:0000313" key="1">
    <source>
        <dbReference type="EMBL" id="KKQ36127.1"/>
    </source>
</evidence>
<dbReference type="InterPro" id="IPR006439">
    <property type="entry name" value="HAD-SF_hydro_IA"/>
</dbReference>
<dbReference type="InterPro" id="IPR050155">
    <property type="entry name" value="HAD-like_hydrolase_sf"/>
</dbReference>
<dbReference type="SFLD" id="SFLDG01129">
    <property type="entry name" value="C1.5:_HAD__Beta-PGM__Phosphata"/>
    <property type="match status" value="1"/>
</dbReference>
<dbReference type="Pfam" id="PF13419">
    <property type="entry name" value="HAD_2"/>
    <property type="match status" value="1"/>
</dbReference>
<sequence>MPKQKKSKNKIKAIIFDIDGVLVDVTQSYRVAIKKTAEFFLGTVLTMQDVEEIKNRGINDDYDAAELLIQERGGSFRKDVIIKKFQEYYQGRKFDGLIKNEKCLISEKTLKALKKYKLAIFTGRPKIEAEFCLKRFNIKKYLKAIVAKEDVNESKPSPEGLLKIIKALKVNNNEAIYVGDNVADLRSAKNANINFIGVCPPYANKQYLKTLFKSEGAEIVLNDVNDIKKVF</sequence>
<reference evidence="1 2" key="1">
    <citation type="journal article" date="2015" name="Nature">
        <title>rRNA introns, odd ribosomes, and small enigmatic genomes across a large radiation of phyla.</title>
        <authorList>
            <person name="Brown C.T."/>
            <person name="Hug L.A."/>
            <person name="Thomas B.C."/>
            <person name="Sharon I."/>
            <person name="Castelle C.J."/>
            <person name="Singh A."/>
            <person name="Wilkins M.J."/>
            <person name="Williams K.H."/>
            <person name="Banfield J.F."/>
        </authorList>
    </citation>
    <scope>NUCLEOTIDE SEQUENCE [LARGE SCALE GENOMIC DNA]</scope>
</reference>
<organism evidence="1 2">
    <name type="scientific">Candidatus Roizmanbacteria bacterium GW2011_GWA2_37_7</name>
    <dbReference type="NCBI Taxonomy" id="1618481"/>
    <lineage>
        <taxon>Bacteria</taxon>
        <taxon>Candidatus Roizmaniibacteriota</taxon>
    </lineage>
</organism>
<dbReference type="NCBIfam" id="TIGR01549">
    <property type="entry name" value="HAD-SF-IA-v1"/>
    <property type="match status" value="1"/>
</dbReference>
<dbReference type="NCBIfam" id="TIGR01509">
    <property type="entry name" value="HAD-SF-IA-v3"/>
    <property type="match status" value="1"/>
</dbReference>
<evidence type="ECO:0000313" key="2">
    <source>
        <dbReference type="Proteomes" id="UP000034471"/>
    </source>
</evidence>
<dbReference type="Gene3D" id="3.40.50.1000">
    <property type="entry name" value="HAD superfamily/HAD-like"/>
    <property type="match status" value="1"/>
</dbReference>
<dbReference type="GO" id="GO:0008967">
    <property type="term" value="F:phosphoglycolate phosphatase activity"/>
    <property type="evidence" value="ECO:0007669"/>
    <property type="project" value="TreeGrafter"/>
</dbReference>
<dbReference type="InterPro" id="IPR023214">
    <property type="entry name" value="HAD_sf"/>
</dbReference>
<dbReference type="AlphaFoldDB" id="A0A0G0H1X5"/>
<dbReference type="Proteomes" id="UP000034471">
    <property type="component" value="Unassembled WGS sequence"/>
</dbReference>
<dbReference type="EMBL" id="LBTJ01000079">
    <property type="protein sequence ID" value="KKQ36127.1"/>
    <property type="molecule type" value="Genomic_DNA"/>
</dbReference>
<comment type="caution">
    <text evidence="1">The sequence shown here is derived from an EMBL/GenBank/DDBJ whole genome shotgun (WGS) entry which is preliminary data.</text>
</comment>
<dbReference type="SFLD" id="SFLDS00003">
    <property type="entry name" value="Haloacid_Dehalogenase"/>
    <property type="match status" value="1"/>
</dbReference>
<dbReference type="SUPFAM" id="SSF56784">
    <property type="entry name" value="HAD-like"/>
    <property type="match status" value="1"/>
</dbReference>
<dbReference type="STRING" id="1618481.US54_C0079G0003"/>